<reference evidence="4" key="1">
    <citation type="submission" date="2015-04" db="UniProtKB">
        <authorList>
            <consortium name="EnsemblPlants"/>
        </authorList>
    </citation>
    <scope>IDENTIFICATION</scope>
</reference>
<evidence type="ECO:0000256" key="1">
    <source>
        <dbReference type="ARBA" id="ARBA00004167"/>
    </source>
</evidence>
<dbReference type="InterPro" id="IPR025287">
    <property type="entry name" value="WAK_GUB"/>
</dbReference>
<dbReference type="HOGENOM" id="CLU_2007571_0_0_1"/>
<dbReference type="AlphaFoldDB" id="A0A0E0F8V6"/>
<reference evidence="4" key="2">
    <citation type="submission" date="2018-05" db="EMBL/GenBank/DDBJ databases">
        <title>OmerRS3 (Oryza meridionalis Reference Sequence Version 3).</title>
        <authorList>
            <person name="Zhang J."/>
            <person name="Kudrna D."/>
            <person name="Lee S."/>
            <person name="Talag J."/>
            <person name="Welchert J."/>
            <person name="Wing R.A."/>
        </authorList>
    </citation>
    <scope>NUCLEOTIDE SEQUENCE [LARGE SCALE GENOMIC DNA]</scope>
    <source>
        <strain evidence="4">cv. OR44</strain>
    </source>
</reference>
<dbReference type="EnsemblPlants" id="OMERI11G19540.1">
    <property type="protein sequence ID" value="OMERI11G19540.1"/>
    <property type="gene ID" value="OMERI11G19540"/>
</dbReference>
<proteinExistence type="predicted"/>
<dbReference type="GO" id="GO:0030247">
    <property type="term" value="F:polysaccharide binding"/>
    <property type="evidence" value="ECO:0007669"/>
    <property type="project" value="InterPro"/>
</dbReference>
<organism evidence="4">
    <name type="scientific">Oryza meridionalis</name>
    <dbReference type="NCBI Taxonomy" id="40149"/>
    <lineage>
        <taxon>Eukaryota</taxon>
        <taxon>Viridiplantae</taxon>
        <taxon>Streptophyta</taxon>
        <taxon>Embryophyta</taxon>
        <taxon>Tracheophyta</taxon>
        <taxon>Spermatophyta</taxon>
        <taxon>Magnoliopsida</taxon>
        <taxon>Liliopsida</taxon>
        <taxon>Poales</taxon>
        <taxon>Poaceae</taxon>
        <taxon>BOP clade</taxon>
        <taxon>Oryzoideae</taxon>
        <taxon>Oryzeae</taxon>
        <taxon>Oryzinae</taxon>
        <taxon>Oryza</taxon>
    </lineage>
</organism>
<evidence type="ECO:0000313" key="4">
    <source>
        <dbReference type="EnsemblPlants" id="OMERI11G19540.1"/>
    </source>
</evidence>
<dbReference type="PANTHER" id="PTHR33491">
    <property type="entry name" value="OSJNBA0016N04.9 PROTEIN"/>
    <property type="match status" value="1"/>
</dbReference>
<keyword evidence="2" id="KW-0732">Signal</keyword>
<evidence type="ECO:0000313" key="5">
    <source>
        <dbReference type="Proteomes" id="UP000008021"/>
    </source>
</evidence>
<name>A0A0E0F8V6_9ORYZ</name>
<feature type="domain" description="Wall-associated receptor kinase galacturonan-binding" evidence="3">
    <location>
        <begin position="33"/>
        <end position="67"/>
    </location>
</feature>
<keyword evidence="5" id="KW-1185">Reference proteome</keyword>
<evidence type="ECO:0000256" key="2">
    <source>
        <dbReference type="ARBA" id="ARBA00022729"/>
    </source>
</evidence>
<comment type="subcellular location">
    <subcellularLocation>
        <location evidence="1">Membrane</location>
        <topology evidence="1">Single-pass membrane protein</topology>
    </subcellularLocation>
</comment>
<dbReference type="Proteomes" id="UP000008021">
    <property type="component" value="Chromosome 11"/>
</dbReference>
<evidence type="ECO:0000259" key="3">
    <source>
        <dbReference type="Pfam" id="PF13947"/>
    </source>
</evidence>
<protein>
    <recommendedName>
        <fullName evidence="3">Wall-associated receptor kinase galacturonan-binding domain-containing protein</fullName>
    </recommendedName>
</protein>
<dbReference type="Gramene" id="OMERI11G19540.1">
    <property type="protein sequence ID" value="OMERI11G19540.1"/>
    <property type="gene ID" value="OMERI11G19540"/>
</dbReference>
<dbReference type="Pfam" id="PF13947">
    <property type="entry name" value="GUB_WAK_bind"/>
    <property type="match status" value="1"/>
</dbReference>
<accession>A0A0E0F8V6</accession>
<sequence>MTVVYRRCKSSLQSRYVTALLHATAAGRQRAGCPIKCGDVDIPFPFGVGVGCAWPGFDVDCNHSLALPDRSTGLIISHPININSSTVVYKEMHGKCFLKKTSSMSVEKPSQVPVFPTDTMKTTL</sequence>
<dbReference type="GO" id="GO:0016020">
    <property type="term" value="C:membrane"/>
    <property type="evidence" value="ECO:0007669"/>
    <property type="project" value="UniProtKB-SubCell"/>
</dbReference>